<keyword evidence="4" id="KW-0479">Metal-binding</keyword>
<dbReference type="SUPFAM" id="SSF52467">
    <property type="entry name" value="DHS-like NAD/FAD-binding domain"/>
    <property type="match status" value="1"/>
</dbReference>
<accession>A0ABU0W8B1</accession>
<evidence type="ECO:0000256" key="3">
    <source>
        <dbReference type="ARBA" id="ARBA00023027"/>
    </source>
</evidence>
<name>A0ABU0W8B1_9GAMM</name>
<feature type="binding site" evidence="4">
    <location>
        <position position="201"/>
    </location>
    <ligand>
        <name>Zn(2+)</name>
        <dbReference type="ChEBI" id="CHEBI:29105"/>
    </ligand>
</feature>
<gene>
    <name evidence="6" type="ORF">RBH19_10195</name>
</gene>
<dbReference type="NCBIfam" id="NF003738">
    <property type="entry name" value="PRK05333.1"/>
    <property type="match status" value="1"/>
</dbReference>
<proteinExistence type="predicted"/>
<evidence type="ECO:0000313" key="6">
    <source>
        <dbReference type="EMBL" id="MDQ2070249.1"/>
    </source>
</evidence>
<organism evidence="6 7">
    <name type="scientific">Natronospira bacteriovora</name>
    <dbReference type="NCBI Taxonomy" id="3069753"/>
    <lineage>
        <taxon>Bacteria</taxon>
        <taxon>Pseudomonadati</taxon>
        <taxon>Pseudomonadota</taxon>
        <taxon>Gammaproteobacteria</taxon>
        <taxon>Natronospirales</taxon>
        <taxon>Natronospiraceae</taxon>
        <taxon>Natronospira</taxon>
    </lineage>
</organism>
<evidence type="ECO:0000313" key="7">
    <source>
        <dbReference type="Proteomes" id="UP001239019"/>
    </source>
</evidence>
<dbReference type="PANTHER" id="PTHR11085:SF10">
    <property type="entry name" value="NAD-DEPENDENT PROTEIN DEACYLASE SIRTUIN-5, MITOCHONDRIAL-RELATED"/>
    <property type="match status" value="1"/>
</dbReference>
<dbReference type="PROSITE" id="PS50305">
    <property type="entry name" value="SIRTUIN"/>
    <property type="match status" value="1"/>
</dbReference>
<dbReference type="PANTHER" id="PTHR11085">
    <property type="entry name" value="NAD-DEPENDENT PROTEIN DEACYLASE SIRTUIN-5, MITOCHONDRIAL-RELATED"/>
    <property type="match status" value="1"/>
</dbReference>
<keyword evidence="2" id="KW-0808">Transferase</keyword>
<evidence type="ECO:0000256" key="1">
    <source>
        <dbReference type="ARBA" id="ARBA00012928"/>
    </source>
</evidence>
<feature type="binding site" evidence="4">
    <location>
        <position position="198"/>
    </location>
    <ligand>
        <name>Zn(2+)</name>
        <dbReference type="ChEBI" id="CHEBI:29105"/>
    </ligand>
</feature>
<keyword evidence="7" id="KW-1185">Reference proteome</keyword>
<dbReference type="Proteomes" id="UP001239019">
    <property type="component" value="Unassembled WGS sequence"/>
</dbReference>
<dbReference type="InterPro" id="IPR029035">
    <property type="entry name" value="DHS-like_NAD/FAD-binding_dom"/>
</dbReference>
<evidence type="ECO:0000259" key="5">
    <source>
        <dbReference type="PROSITE" id="PS50305"/>
    </source>
</evidence>
<sequence length="304" mass="33885">MAQPFTTRLPEFRRWPDASVAEGEAEDLADFLMKHRRTLVLSGAGISAASGIPAYRDGEGRWQHSQPMQYQHFMGSEQARRRYWARSYLGWPRMRAAEPNPAHFALARLQALAYLTGVVTQNVDGLHERAGTADVIALHGRLSRVHCQDCGHYRHREAHQQALEALNPDWRARVRRVNPDGDAELADGDYATFHPAPCPECGGRLKPDVVMFGENVPPPRVEAVRAAVNQCDAVLVVGSSLVVWSGYRIVRQAHQAGRPVIAINQGRTRADDLLHFKVAEPCQDALQRCLGILTARSRPEVPFP</sequence>
<feature type="domain" description="Deacetylase sirtuin-type" evidence="5">
    <location>
        <begin position="18"/>
        <end position="296"/>
    </location>
</feature>
<dbReference type="InterPro" id="IPR026590">
    <property type="entry name" value="Ssirtuin_cat_dom"/>
</dbReference>
<feature type="binding site" evidence="4">
    <location>
        <position position="147"/>
    </location>
    <ligand>
        <name>Zn(2+)</name>
        <dbReference type="ChEBI" id="CHEBI:29105"/>
    </ligand>
</feature>
<dbReference type="Gene3D" id="3.30.1600.10">
    <property type="entry name" value="SIR2/SIRT2 'Small Domain"/>
    <property type="match status" value="1"/>
</dbReference>
<evidence type="ECO:0000256" key="4">
    <source>
        <dbReference type="PROSITE-ProRule" id="PRU00236"/>
    </source>
</evidence>
<evidence type="ECO:0000256" key="2">
    <source>
        <dbReference type="ARBA" id="ARBA00022679"/>
    </source>
</evidence>
<dbReference type="EC" id="2.3.1.286" evidence="1"/>
<dbReference type="InterPro" id="IPR050134">
    <property type="entry name" value="NAD-dep_sirtuin_deacylases"/>
</dbReference>
<comment type="caution">
    <text evidence="6">The sequence shown here is derived from an EMBL/GenBank/DDBJ whole genome shotgun (WGS) entry which is preliminary data.</text>
</comment>
<dbReference type="InterPro" id="IPR003000">
    <property type="entry name" value="Sirtuin"/>
</dbReference>
<dbReference type="Gene3D" id="3.40.50.1220">
    <property type="entry name" value="TPP-binding domain"/>
    <property type="match status" value="1"/>
</dbReference>
<keyword evidence="3" id="KW-0520">NAD</keyword>
<dbReference type="RefSeq" id="WP_306728743.1">
    <property type="nucleotide sequence ID" value="NZ_JAVDDT010000006.1"/>
</dbReference>
<dbReference type="InterPro" id="IPR026591">
    <property type="entry name" value="Sirtuin_cat_small_dom_sf"/>
</dbReference>
<feature type="active site" description="Proton acceptor" evidence="4">
    <location>
        <position position="139"/>
    </location>
</feature>
<dbReference type="EMBL" id="JAVDDT010000006">
    <property type="protein sequence ID" value="MDQ2070249.1"/>
    <property type="molecule type" value="Genomic_DNA"/>
</dbReference>
<reference evidence="6 7" key="1">
    <citation type="submission" date="2023-08" db="EMBL/GenBank/DDBJ databases">
        <title>Whole-genome sequencing of halo(alkali)philic microorganisms from hypersaline lakes.</title>
        <authorList>
            <person name="Sorokin D.Y."/>
            <person name="Abbas B."/>
            <person name="Merkel A.Y."/>
        </authorList>
    </citation>
    <scope>NUCLEOTIDE SEQUENCE [LARGE SCALE GENOMIC DNA]</scope>
    <source>
        <strain evidence="6 7">AB-CW4</strain>
    </source>
</reference>
<protein>
    <recommendedName>
        <fullName evidence="1">protein acetyllysine N-acetyltransferase</fullName>
        <ecNumber evidence="1">2.3.1.286</ecNumber>
    </recommendedName>
</protein>
<feature type="binding site" evidence="4">
    <location>
        <position position="150"/>
    </location>
    <ligand>
        <name>Zn(2+)</name>
        <dbReference type="ChEBI" id="CHEBI:29105"/>
    </ligand>
</feature>
<keyword evidence="4" id="KW-0862">Zinc</keyword>
<dbReference type="Pfam" id="PF02146">
    <property type="entry name" value="SIR2"/>
    <property type="match status" value="1"/>
</dbReference>